<dbReference type="AlphaFoldDB" id="A0A915HUJ5"/>
<keyword evidence="1" id="KW-1185">Reference proteome</keyword>
<reference evidence="2" key="1">
    <citation type="submission" date="2022-11" db="UniProtKB">
        <authorList>
            <consortium name="WormBaseParasite"/>
        </authorList>
    </citation>
    <scope>IDENTIFICATION</scope>
</reference>
<sequence length="91" mass="10723">MIADEATRMREFLSITQFPNTSGAIDGTHIQISAPNKDEDLLSIKFEFEQFAKNYWTWDLFTREIMREIEPLKMKKYASAIKDAKWDAIKF</sequence>
<evidence type="ECO:0000313" key="1">
    <source>
        <dbReference type="Proteomes" id="UP000887565"/>
    </source>
</evidence>
<evidence type="ECO:0000313" key="2">
    <source>
        <dbReference type="WBParaSite" id="nRc.2.0.1.t05216-RA"/>
    </source>
</evidence>
<organism evidence="1 2">
    <name type="scientific">Romanomermis culicivorax</name>
    <name type="common">Nematode worm</name>
    <dbReference type="NCBI Taxonomy" id="13658"/>
    <lineage>
        <taxon>Eukaryota</taxon>
        <taxon>Metazoa</taxon>
        <taxon>Ecdysozoa</taxon>
        <taxon>Nematoda</taxon>
        <taxon>Enoplea</taxon>
        <taxon>Dorylaimia</taxon>
        <taxon>Mermithida</taxon>
        <taxon>Mermithoidea</taxon>
        <taxon>Mermithidae</taxon>
        <taxon>Romanomermis</taxon>
    </lineage>
</organism>
<dbReference type="Proteomes" id="UP000887565">
    <property type="component" value="Unplaced"/>
</dbReference>
<name>A0A915HUJ5_ROMCU</name>
<protein>
    <submittedName>
        <fullName evidence="2">Nuclease HARBI1</fullName>
    </submittedName>
</protein>
<accession>A0A915HUJ5</accession>
<dbReference type="WBParaSite" id="nRc.2.0.1.t05216-RA">
    <property type="protein sequence ID" value="nRc.2.0.1.t05216-RA"/>
    <property type="gene ID" value="nRc.2.0.1.g05216"/>
</dbReference>
<proteinExistence type="predicted"/>